<evidence type="ECO:0000313" key="1">
    <source>
        <dbReference type="EMBL" id="OGK46350.1"/>
    </source>
</evidence>
<sequence>MNDIAETDPSTLRSHVLSTVQNKGWYYNQDGVFSWSGSVKQIAQTLGVEPGRAQDAIENSFTPEALTQVTVAQDDKEIEVPLLQVLKENGYPMWIWTEGDEAWQRTKCEKTGVWQYVDKKNFSCAPKEKSDLLEKIVAEIIQKYGEGACVVVVDDKAANTEKSQQILGGIKGINAFNYHLKLNDLQADPTAFFNFLQNDVREAAKGKPIITVLDFDGVIANTDGVLLGKATDALTALMETK</sequence>
<accession>A0A1F7ISL5</accession>
<dbReference type="Proteomes" id="UP000177141">
    <property type="component" value="Unassembled WGS sequence"/>
</dbReference>
<evidence type="ECO:0000313" key="2">
    <source>
        <dbReference type="Proteomes" id="UP000177141"/>
    </source>
</evidence>
<protein>
    <submittedName>
        <fullName evidence="1">Uncharacterized protein</fullName>
    </submittedName>
</protein>
<dbReference type="InterPro" id="IPR036412">
    <property type="entry name" value="HAD-like_sf"/>
</dbReference>
<proteinExistence type="predicted"/>
<dbReference type="InterPro" id="IPR023214">
    <property type="entry name" value="HAD_sf"/>
</dbReference>
<gene>
    <name evidence="1" type="ORF">A3A93_03175</name>
</gene>
<name>A0A1F7ISL5_9BACT</name>
<dbReference type="EMBL" id="MGAL01000043">
    <property type="protein sequence ID" value="OGK46350.1"/>
    <property type="molecule type" value="Genomic_DNA"/>
</dbReference>
<reference evidence="1 2" key="1">
    <citation type="journal article" date="2016" name="Nat. Commun.">
        <title>Thousands of microbial genomes shed light on interconnected biogeochemical processes in an aquifer system.</title>
        <authorList>
            <person name="Anantharaman K."/>
            <person name="Brown C.T."/>
            <person name="Hug L.A."/>
            <person name="Sharon I."/>
            <person name="Castelle C.J."/>
            <person name="Probst A.J."/>
            <person name="Thomas B.C."/>
            <person name="Singh A."/>
            <person name="Wilkins M.J."/>
            <person name="Karaoz U."/>
            <person name="Brodie E.L."/>
            <person name="Williams K.H."/>
            <person name="Hubbard S.S."/>
            <person name="Banfield J.F."/>
        </authorList>
    </citation>
    <scope>NUCLEOTIDE SEQUENCE [LARGE SCALE GENOMIC DNA]</scope>
</reference>
<dbReference type="AlphaFoldDB" id="A0A1F7ISL5"/>
<organism evidence="1 2">
    <name type="scientific">Candidatus Roizmanbacteria bacterium RIFCSPLOWO2_01_FULL_38_12</name>
    <dbReference type="NCBI Taxonomy" id="1802061"/>
    <lineage>
        <taxon>Bacteria</taxon>
        <taxon>Candidatus Roizmaniibacteriota</taxon>
    </lineage>
</organism>
<dbReference type="SUPFAM" id="SSF56784">
    <property type="entry name" value="HAD-like"/>
    <property type="match status" value="1"/>
</dbReference>
<comment type="caution">
    <text evidence="1">The sequence shown here is derived from an EMBL/GenBank/DDBJ whole genome shotgun (WGS) entry which is preliminary data.</text>
</comment>
<dbReference type="Gene3D" id="3.40.50.1000">
    <property type="entry name" value="HAD superfamily/HAD-like"/>
    <property type="match status" value="1"/>
</dbReference>